<dbReference type="GO" id="GO:0003676">
    <property type="term" value="F:nucleic acid binding"/>
    <property type="evidence" value="ECO:0007669"/>
    <property type="project" value="InterPro"/>
</dbReference>
<dbReference type="PROSITE" id="PS50994">
    <property type="entry name" value="INTEGRASE"/>
    <property type="match status" value="1"/>
</dbReference>
<dbReference type="InterPro" id="IPR012337">
    <property type="entry name" value="RNaseH-like_sf"/>
</dbReference>
<reference evidence="2" key="1">
    <citation type="submission" date="2015-12" db="EMBL/GenBank/DDBJ databases">
        <title>Klebsiella pneumoniae strain KP04 plasmid pKP04VIM, complete sequence.</title>
        <authorList>
            <person name="Li R."/>
            <person name="Lin D."/>
            <person name="Chen C."/>
        </authorList>
    </citation>
    <scope>NUCLEOTIDE SEQUENCE</scope>
    <source>
        <plasmid evidence="2">pKP04VIM</plasmid>
    </source>
</reference>
<dbReference type="InterPro" id="IPR036397">
    <property type="entry name" value="RNaseH_sf"/>
</dbReference>
<dbReference type="AlphaFoldDB" id="A0A1B1LQY4"/>
<name>A0A1B1LQY4_KLEPN</name>
<dbReference type="PANTHER" id="PTHR46889">
    <property type="entry name" value="TRANSPOSASE INSF FOR INSERTION SEQUENCE IS3B-RELATED"/>
    <property type="match status" value="1"/>
</dbReference>
<dbReference type="SUPFAM" id="SSF53098">
    <property type="entry name" value="Ribonuclease H-like"/>
    <property type="match status" value="1"/>
</dbReference>
<accession>A0A1B1LQY4</accession>
<organism evidence="2">
    <name type="scientific">Klebsiella pneumoniae</name>
    <dbReference type="NCBI Taxonomy" id="573"/>
    <lineage>
        <taxon>Bacteria</taxon>
        <taxon>Pseudomonadati</taxon>
        <taxon>Pseudomonadota</taxon>
        <taxon>Gammaproteobacteria</taxon>
        <taxon>Enterobacterales</taxon>
        <taxon>Enterobacteriaceae</taxon>
        <taxon>Klebsiella/Raoultella group</taxon>
        <taxon>Klebsiella</taxon>
        <taxon>Klebsiella pneumoniae complex</taxon>
    </lineage>
</organism>
<dbReference type="InterPro" id="IPR050900">
    <property type="entry name" value="Transposase_IS3/IS150/IS904"/>
</dbReference>
<dbReference type="InterPro" id="IPR025948">
    <property type="entry name" value="HTH-like_dom"/>
</dbReference>
<evidence type="ECO:0000259" key="1">
    <source>
        <dbReference type="PROSITE" id="PS50994"/>
    </source>
</evidence>
<protein>
    <submittedName>
        <fullName evidence="2">Transposase</fullName>
    </submittedName>
</protein>
<dbReference type="Pfam" id="PF13276">
    <property type="entry name" value="HTH_21"/>
    <property type="match status" value="1"/>
</dbReference>
<keyword evidence="2" id="KW-0614">Plasmid</keyword>
<dbReference type="PANTHER" id="PTHR46889:SF4">
    <property type="entry name" value="TRANSPOSASE INSO FOR INSERTION SEQUENCE ELEMENT IS911B-RELATED"/>
    <property type="match status" value="1"/>
</dbReference>
<dbReference type="InterPro" id="IPR048020">
    <property type="entry name" value="Transpos_IS3"/>
</dbReference>
<dbReference type="Gene3D" id="3.30.420.10">
    <property type="entry name" value="Ribonuclease H-like superfamily/Ribonuclease H"/>
    <property type="match status" value="1"/>
</dbReference>
<feature type="domain" description="Integrase catalytic" evidence="1">
    <location>
        <begin position="104"/>
        <end position="266"/>
    </location>
</feature>
<geneLocation type="plasmid" evidence="2">
    <name>pKP04VIM</name>
</geneLocation>
<sequence>MRVLCHLFGIHRSVYYAQVKRPVNVQRIELRSRVRAFHALSRGAAGSRAISQMLRQSGVDAGRWLARRLMRECGLTSRQPVKHHYRVNEDKSPPLPNLLNRQFNPAAPNRVWCGDISFIRLQDKWCYLALVVDLYSRRIIGSALSLTADAELVCRALRNALETRPRDGRLLFHSDQGVQYKSNKYRKLLWRYGVMQSMSRRGNCLDNSPMERVFRSLKSEWLPKGGYGDFSHSVRDINQWINGYYNVYRPHTNNDGLPPCLHEEKWKQIIPVS</sequence>
<dbReference type="InterPro" id="IPR001584">
    <property type="entry name" value="Integrase_cat-core"/>
</dbReference>
<evidence type="ECO:0000313" key="2">
    <source>
        <dbReference type="EMBL" id="ANS55463.1"/>
    </source>
</evidence>
<dbReference type="EMBL" id="KU318421">
    <property type="protein sequence ID" value="ANS55463.1"/>
    <property type="molecule type" value="Genomic_DNA"/>
</dbReference>
<proteinExistence type="predicted"/>
<dbReference type="Pfam" id="PF00665">
    <property type="entry name" value="rve"/>
    <property type="match status" value="1"/>
</dbReference>
<dbReference type="NCBIfam" id="NF033516">
    <property type="entry name" value="transpos_IS3"/>
    <property type="match status" value="1"/>
</dbReference>
<dbReference type="GO" id="GO:0015074">
    <property type="term" value="P:DNA integration"/>
    <property type="evidence" value="ECO:0007669"/>
    <property type="project" value="InterPro"/>
</dbReference>